<dbReference type="InterPro" id="IPR001229">
    <property type="entry name" value="Jacalin-like_lectin_dom"/>
</dbReference>
<accession>A0A2G8RZP0</accession>
<dbReference type="SUPFAM" id="SSF51101">
    <property type="entry name" value="Mannose-binding lectins"/>
    <property type="match status" value="1"/>
</dbReference>
<feature type="domain" description="Jacalin-type lectin" evidence="1">
    <location>
        <begin position="45"/>
        <end position="145"/>
    </location>
</feature>
<gene>
    <name evidence="2" type="ORF">GSI_10128</name>
</gene>
<name>A0A2G8RZP0_9APHY</name>
<protein>
    <recommendedName>
        <fullName evidence="1">Jacalin-type lectin domain-containing protein</fullName>
    </recommendedName>
</protein>
<dbReference type="InterPro" id="IPR036404">
    <property type="entry name" value="Jacalin-like_lectin_dom_sf"/>
</dbReference>
<organism evidence="2 3">
    <name type="scientific">Ganoderma sinense ZZ0214-1</name>
    <dbReference type="NCBI Taxonomy" id="1077348"/>
    <lineage>
        <taxon>Eukaryota</taxon>
        <taxon>Fungi</taxon>
        <taxon>Dikarya</taxon>
        <taxon>Basidiomycota</taxon>
        <taxon>Agaricomycotina</taxon>
        <taxon>Agaricomycetes</taxon>
        <taxon>Polyporales</taxon>
        <taxon>Polyporaceae</taxon>
        <taxon>Ganoderma</taxon>
    </lineage>
</organism>
<dbReference type="Gene3D" id="2.100.10.30">
    <property type="entry name" value="Jacalin-like lectin domain"/>
    <property type="match status" value="1"/>
</dbReference>
<evidence type="ECO:0000313" key="2">
    <source>
        <dbReference type="EMBL" id="PIL26989.1"/>
    </source>
</evidence>
<dbReference type="AlphaFoldDB" id="A0A2G8RZP0"/>
<evidence type="ECO:0000313" key="3">
    <source>
        <dbReference type="Proteomes" id="UP000230002"/>
    </source>
</evidence>
<reference evidence="2 3" key="1">
    <citation type="journal article" date="2015" name="Sci. Rep.">
        <title>Chromosome-level genome map provides insights into diverse defense mechanisms in the medicinal fungus Ganoderma sinense.</title>
        <authorList>
            <person name="Zhu Y."/>
            <person name="Xu J."/>
            <person name="Sun C."/>
            <person name="Zhou S."/>
            <person name="Xu H."/>
            <person name="Nelson D.R."/>
            <person name="Qian J."/>
            <person name="Song J."/>
            <person name="Luo H."/>
            <person name="Xiang L."/>
            <person name="Li Y."/>
            <person name="Xu Z."/>
            <person name="Ji A."/>
            <person name="Wang L."/>
            <person name="Lu S."/>
            <person name="Hayward A."/>
            <person name="Sun W."/>
            <person name="Li X."/>
            <person name="Schwartz D.C."/>
            <person name="Wang Y."/>
            <person name="Chen S."/>
        </authorList>
    </citation>
    <scope>NUCLEOTIDE SEQUENCE [LARGE SCALE GENOMIC DNA]</scope>
    <source>
        <strain evidence="2 3">ZZ0214-1</strain>
    </source>
</reference>
<dbReference type="Pfam" id="PF01419">
    <property type="entry name" value="Jacalin"/>
    <property type="match status" value="1"/>
</dbReference>
<dbReference type="OrthoDB" id="3353688at2759"/>
<keyword evidence="3" id="KW-1185">Reference proteome</keyword>
<sequence length="195" mass="20719">MQNYGVTSLIGGDTPGTHSSDVFYMNHAGKFMLNDAAHSVLNATHPIQKIAVSSGAIVDGLSVTYQLEGGETTVMNHGSTFDPPSSVVSFGAHEVLAGVYGREGYITTYKRDMVNNIAFVIFDTSTEESRTVGPFGKSNQGQSFWESDVLALGSFGQNTTHYGLSGLFFYKNPTNTTNSAIMPASAQAGNLTALD</sequence>
<dbReference type="EMBL" id="AYKW01000034">
    <property type="protein sequence ID" value="PIL26989.1"/>
    <property type="molecule type" value="Genomic_DNA"/>
</dbReference>
<comment type="caution">
    <text evidence="2">The sequence shown here is derived from an EMBL/GenBank/DDBJ whole genome shotgun (WGS) entry which is preliminary data.</text>
</comment>
<proteinExistence type="predicted"/>
<evidence type="ECO:0000259" key="1">
    <source>
        <dbReference type="Pfam" id="PF01419"/>
    </source>
</evidence>
<dbReference type="Proteomes" id="UP000230002">
    <property type="component" value="Unassembled WGS sequence"/>
</dbReference>